<name>A0A9P6H690_9AGAM</name>
<feature type="transmembrane region" description="Helical" evidence="1">
    <location>
        <begin position="206"/>
        <end position="230"/>
    </location>
</feature>
<dbReference type="InterPro" id="IPR045338">
    <property type="entry name" value="DUF6535"/>
</dbReference>
<evidence type="ECO:0000256" key="1">
    <source>
        <dbReference type="SAM" id="Phobius"/>
    </source>
</evidence>
<organism evidence="3 4">
    <name type="scientific">Thelephora terrestris</name>
    <dbReference type="NCBI Taxonomy" id="56493"/>
    <lineage>
        <taxon>Eukaryota</taxon>
        <taxon>Fungi</taxon>
        <taxon>Dikarya</taxon>
        <taxon>Basidiomycota</taxon>
        <taxon>Agaricomycotina</taxon>
        <taxon>Agaricomycetes</taxon>
        <taxon>Thelephorales</taxon>
        <taxon>Thelephoraceae</taxon>
        <taxon>Thelephora</taxon>
    </lineage>
</organism>
<dbReference type="EMBL" id="WIUZ02000016">
    <property type="protein sequence ID" value="KAF9780413.1"/>
    <property type="molecule type" value="Genomic_DNA"/>
</dbReference>
<keyword evidence="1" id="KW-1133">Transmembrane helix</keyword>
<dbReference type="Proteomes" id="UP000736335">
    <property type="component" value="Unassembled WGS sequence"/>
</dbReference>
<accession>A0A9P6H690</accession>
<dbReference type="AlphaFoldDB" id="A0A9P6H690"/>
<comment type="caution">
    <text evidence="3">The sequence shown here is derived from an EMBL/GenBank/DDBJ whole genome shotgun (WGS) entry which is preliminary data.</text>
</comment>
<dbReference type="Pfam" id="PF20153">
    <property type="entry name" value="DUF6535"/>
    <property type="match status" value="1"/>
</dbReference>
<protein>
    <recommendedName>
        <fullName evidence="2">DUF6535 domain-containing protein</fullName>
    </recommendedName>
</protein>
<evidence type="ECO:0000259" key="2">
    <source>
        <dbReference type="Pfam" id="PF20153"/>
    </source>
</evidence>
<keyword evidence="1" id="KW-0812">Transmembrane</keyword>
<feature type="transmembrane region" description="Helical" evidence="1">
    <location>
        <begin position="48"/>
        <end position="67"/>
    </location>
</feature>
<keyword evidence="4" id="KW-1185">Reference proteome</keyword>
<gene>
    <name evidence="3" type="ORF">BJ322DRAFT_291827</name>
</gene>
<evidence type="ECO:0000313" key="4">
    <source>
        <dbReference type="Proteomes" id="UP000736335"/>
    </source>
</evidence>
<feature type="domain" description="DUF6535" evidence="2">
    <location>
        <begin position="28"/>
        <end position="200"/>
    </location>
</feature>
<reference evidence="3" key="2">
    <citation type="submission" date="2020-11" db="EMBL/GenBank/DDBJ databases">
        <authorList>
            <consortium name="DOE Joint Genome Institute"/>
            <person name="Kuo A."/>
            <person name="Miyauchi S."/>
            <person name="Kiss E."/>
            <person name="Drula E."/>
            <person name="Kohler A."/>
            <person name="Sanchez-Garcia M."/>
            <person name="Andreopoulos B."/>
            <person name="Barry K.W."/>
            <person name="Bonito G."/>
            <person name="Buee M."/>
            <person name="Carver A."/>
            <person name="Chen C."/>
            <person name="Cichocki N."/>
            <person name="Clum A."/>
            <person name="Culley D."/>
            <person name="Crous P.W."/>
            <person name="Fauchery L."/>
            <person name="Girlanda M."/>
            <person name="Hayes R."/>
            <person name="Keri Z."/>
            <person name="Labutti K."/>
            <person name="Lipzen A."/>
            <person name="Lombard V."/>
            <person name="Magnuson J."/>
            <person name="Maillard F."/>
            <person name="Morin E."/>
            <person name="Murat C."/>
            <person name="Nolan M."/>
            <person name="Ohm R."/>
            <person name="Pangilinan J."/>
            <person name="Pereira M."/>
            <person name="Perotto S."/>
            <person name="Peter M."/>
            <person name="Riley R."/>
            <person name="Sitrit Y."/>
            <person name="Stielow B."/>
            <person name="Szollosi G."/>
            <person name="Zifcakova L."/>
            <person name="Stursova M."/>
            <person name="Spatafora J.W."/>
            <person name="Tedersoo L."/>
            <person name="Vaario L.-M."/>
            <person name="Yamada A."/>
            <person name="Yan M."/>
            <person name="Wang P."/>
            <person name="Xu J."/>
            <person name="Bruns T."/>
            <person name="Baldrian P."/>
            <person name="Vilgalys R."/>
            <person name="Henrissat B."/>
            <person name="Grigoriev I.V."/>
            <person name="Hibbett D."/>
            <person name="Nagy L.G."/>
            <person name="Martin F.M."/>
        </authorList>
    </citation>
    <scope>NUCLEOTIDE SEQUENCE</scope>
    <source>
        <strain evidence="3">UH-Tt-Lm1</strain>
    </source>
</reference>
<dbReference type="OrthoDB" id="10486195at2759"/>
<proteinExistence type="predicted"/>
<sequence>MLPLRLYHSGEEDVLPVQEDHQARFYADYRKVSEEYDKEFMDKYDEDLNTTLIFAGLFSAVASAFIIEVDSHLQPDSGDETAALLRVLIYKIDNTTFGNDVPSLPQWTGPPPTIVHVQAILFTSLAISLLAAFLAMLGKQWLNRYVSTNMRGSPIDRSQSRQRKLDGIVAWYFNHVMESLPMMMQAALLLLGFALSRYLWDIDVTVASVIIGITSFGVFFFLFIVVAGAISESCPYQTPGSQVLRYLAPKFWSKISSTPSFIISARSATASFIISVPSAISSLIQSSFRQSRVVETVTQNAEVYKRWWSRNEIVPFLRDTVLKVPLGLAVDFYRVGRATIRGLFAIPLGTYNLLRRGDRGLFYSIYSTIKRRLGQHTAALDLRCISWTLQKSLDKSVHLSTLKHLGTVTDLTGFDPILVPNCFNVFVGCVSFSNRKLKILQGLEQLATVSVECFFRTLHHLADTDPNSGTLTDLRRRYDRFFPFDTDFRGLPFYHTMKKIHALAEKQWNPRNSQWDDYRPPNEEYIPFARSMLEAAHVEYQQTQRRRVPRWILRFALHSLSLDPPSTASVVADSLTIVAIELDCDVSNITTLDERCVQIWWISTFLTEDQYAGGDGLKPRHSEAQNHGRGP</sequence>
<evidence type="ECO:0000313" key="3">
    <source>
        <dbReference type="EMBL" id="KAF9780413.1"/>
    </source>
</evidence>
<reference evidence="3" key="1">
    <citation type="journal article" date="2020" name="Nat. Commun.">
        <title>Large-scale genome sequencing of mycorrhizal fungi provides insights into the early evolution of symbiotic traits.</title>
        <authorList>
            <person name="Miyauchi S."/>
            <person name="Kiss E."/>
            <person name="Kuo A."/>
            <person name="Drula E."/>
            <person name="Kohler A."/>
            <person name="Sanchez-Garcia M."/>
            <person name="Morin E."/>
            <person name="Andreopoulos B."/>
            <person name="Barry K.W."/>
            <person name="Bonito G."/>
            <person name="Buee M."/>
            <person name="Carver A."/>
            <person name="Chen C."/>
            <person name="Cichocki N."/>
            <person name="Clum A."/>
            <person name="Culley D."/>
            <person name="Crous P.W."/>
            <person name="Fauchery L."/>
            <person name="Girlanda M."/>
            <person name="Hayes R.D."/>
            <person name="Keri Z."/>
            <person name="LaButti K."/>
            <person name="Lipzen A."/>
            <person name="Lombard V."/>
            <person name="Magnuson J."/>
            <person name="Maillard F."/>
            <person name="Murat C."/>
            <person name="Nolan M."/>
            <person name="Ohm R.A."/>
            <person name="Pangilinan J."/>
            <person name="Pereira M.F."/>
            <person name="Perotto S."/>
            <person name="Peter M."/>
            <person name="Pfister S."/>
            <person name="Riley R."/>
            <person name="Sitrit Y."/>
            <person name="Stielow J.B."/>
            <person name="Szollosi G."/>
            <person name="Zifcakova L."/>
            <person name="Stursova M."/>
            <person name="Spatafora J.W."/>
            <person name="Tedersoo L."/>
            <person name="Vaario L.M."/>
            <person name="Yamada A."/>
            <person name="Yan M."/>
            <person name="Wang P."/>
            <person name="Xu J."/>
            <person name="Bruns T."/>
            <person name="Baldrian P."/>
            <person name="Vilgalys R."/>
            <person name="Dunand C."/>
            <person name="Henrissat B."/>
            <person name="Grigoriev I.V."/>
            <person name="Hibbett D."/>
            <person name="Nagy L.G."/>
            <person name="Martin F.M."/>
        </authorList>
    </citation>
    <scope>NUCLEOTIDE SEQUENCE</scope>
    <source>
        <strain evidence="3">UH-Tt-Lm1</strain>
    </source>
</reference>
<feature type="transmembrane region" description="Helical" evidence="1">
    <location>
        <begin position="114"/>
        <end position="137"/>
    </location>
</feature>
<keyword evidence="1" id="KW-0472">Membrane</keyword>